<dbReference type="InParanoid" id="A0A165B2L8"/>
<feature type="non-terminal residue" evidence="3">
    <location>
        <position position="1"/>
    </location>
</feature>
<feature type="domain" description="HAT C-terminal dimerisation" evidence="2">
    <location>
        <begin position="273"/>
        <end position="348"/>
    </location>
</feature>
<dbReference type="GeneID" id="63822306"/>
<keyword evidence="4" id="KW-1185">Reference proteome</keyword>
<gene>
    <name evidence="3" type="ORF">LAESUDRAFT_666885</name>
</gene>
<dbReference type="SUPFAM" id="SSF53098">
    <property type="entry name" value="Ribonuclease H-like"/>
    <property type="match status" value="1"/>
</dbReference>
<protein>
    <submittedName>
        <fullName evidence="3">HATC-domain-containing protein</fullName>
    </submittedName>
</protein>
<dbReference type="InterPro" id="IPR008906">
    <property type="entry name" value="HATC_C_dom"/>
</dbReference>
<evidence type="ECO:0000259" key="2">
    <source>
        <dbReference type="Pfam" id="PF05699"/>
    </source>
</evidence>
<organism evidence="3 4">
    <name type="scientific">Laetiporus sulphureus 93-53</name>
    <dbReference type="NCBI Taxonomy" id="1314785"/>
    <lineage>
        <taxon>Eukaryota</taxon>
        <taxon>Fungi</taxon>
        <taxon>Dikarya</taxon>
        <taxon>Basidiomycota</taxon>
        <taxon>Agaricomycotina</taxon>
        <taxon>Agaricomycetes</taxon>
        <taxon>Polyporales</taxon>
        <taxon>Laetiporus</taxon>
    </lineage>
</organism>
<name>A0A165B2L8_9APHY</name>
<sequence length="416" mass="47468">IRDEVRLIQAISVKEHSSSQHKERFHDIQVSTGVEIKDVKTLLIDMKVRWSSTYMMLNQAYGLHSQVNKFVTEILRAAKDMRTSTKLYALLPRDDEWKHVKSFQRVLQIADFWQQHFSSENDLALHLALPALKDLHAQWTAKLEDPAYAHFTNGLQAGLAKIAEYYDKTGDNDAYVFSIMLDLTMHFGFFKEGWSIALQKDAMELMKKINRYVELNSSAESVMVAVSKMKTLQRYLSSLVDLSSDDDDEARSSLSLTQALLDPEKQWEHDFQKYIDLNEDVPDGMSTVQWWGLNAHCFPVWASLTKDYLAIMATSVSSERAFSSAGITITKHRNCLKGDIVEALQILKCAYKKNLLYRDLGPSSSSEEELNSYREGEGSENPAICEAELDIELDTDSEELDNNFTDSSAWLNDDDM</sequence>
<dbReference type="PANTHER" id="PTHR23272:SF104">
    <property type="entry name" value="HAT FAMILY DIMERISATION DOMAIN CONTAINING PROTEIN, EXPRESSED"/>
    <property type="match status" value="1"/>
</dbReference>
<evidence type="ECO:0000313" key="3">
    <source>
        <dbReference type="EMBL" id="KZT00108.1"/>
    </source>
</evidence>
<dbReference type="GO" id="GO:0046983">
    <property type="term" value="F:protein dimerization activity"/>
    <property type="evidence" value="ECO:0007669"/>
    <property type="project" value="InterPro"/>
</dbReference>
<dbReference type="PANTHER" id="PTHR23272">
    <property type="entry name" value="BED FINGER-RELATED"/>
    <property type="match status" value="1"/>
</dbReference>
<evidence type="ECO:0000313" key="4">
    <source>
        <dbReference type="Proteomes" id="UP000076871"/>
    </source>
</evidence>
<dbReference type="EMBL" id="KV427697">
    <property type="protein sequence ID" value="KZT00108.1"/>
    <property type="molecule type" value="Genomic_DNA"/>
</dbReference>
<accession>A0A165B2L8</accession>
<dbReference type="RefSeq" id="XP_040757848.1">
    <property type="nucleotide sequence ID" value="XM_040905276.1"/>
</dbReference>
<reference evidence="3 4" key="1">
    <citation type="journal article" date="2016" name="Mol. Biol. Evol.">
        <title>Comparative Genomics of Early-Diverging Mushroom-Forming Fungi Provides Insights into the Origins of Lignocellulose Decay Capabilities.</title>
        <authorList>
            <person name="Nagy L.G."/>
            <person name="Riley R."/>
            <person name="Tritt A."/>
            <person name="Adam C."/>
            <person name="Daum C."/>
            <person name="Floudas D."/>
            <person name="Sun H."/>
            <person name="Yadav J.S."/>
            <person name="Pangilinan J."/>
            <person name="Larsson K.H."/>
            <person name="Matsuura K."/>
            <person name="Barry K."/>
            <person name="Labutti K."/>
            <person name="Kuo R."/>
            <person name="Ohm R.A."/>
            <person name="Bhattacharya S.S."/>
            <person name="Shirouzu T."/>
            <person name="Yoshinaga Y."/>
            <person name="Martin F.M."/>
            <person name="Grigoriev I.V."/>
            <person name="Hibbett D.S."/>
        </authorList>
    </citation>
    <scope>NUCLEOTIDE SEQUENCE [LARGE SCALE GENOMIC DNA]</scope>
    <source>
        <strain evidence="3 4">93-53</strain>
    </source>
</reference>
<dbReference type="AlphaFoldDB" id="A0A165B2L8"/>
<feature type="compositionally biased region" description="Acidic residues" evidence="1">
    <location>
        <begin position="387"/>
        <end position="401"/>
    </location>
</feature>
<feature type="region of interest" description="Disordered" evidence="1">
    <location>
        <begin position="362"/>
        <end position="416"/>
    </location>
</feature>
<dbReference type="OrthoDB" id="2802474at2759"/>
<evidence type="ECO:0000256" key="1">
    <source>
        <dbReference type="SAM" id="MobiDB-lite"/>
    </source>
</evidence>
<dbReference type="Proteomes" id="UP000076871">
    <property type="component" value="Unassembled WGS sequence"/>
</dbReference>
<dbReference type="InterPro" id="IPR012337">
    <property type="entry name" value="RNaseH-like_sf"/>
</dbReference>
<dbReference type="Pfam" id="PF05699">
    <property type="entry name" value="Dimer_Tnp_hAT"/>
    <property type="match status" value="1"/>
</dbReference>
<proteinExistence type="predicted"/>